<dbReference type="PROSITE" id="PS51190">
    <property type="entry name" value="FATC"/>
    <property type="match status" value="1"/>
</dbReference>
<dbReference type="GO" id="GO:0044877">
    <property type="term" value="F:protein-containing complex binding"/>
    <property type="evidence" value="ECO:0007669"/>
    <property type="project" value="InterPro"/>
</dbReference>
<feature type="domain" description="PI3K/PI4K catalytic" evidence="12">
    <location>
        <begin position="2100"/>
        <end position="2414"/>
    </location>
</feature>
<dbReference type="FunFam" id="3.30.1010.10:FF:000006">
    <property type="entry name" value="Serine/threonine-protein kinase TOR"/>
    <property type="match status" value="1"/>
</dbReference>
<dbReference type="SUPFAM" id="SSF48371">
    <property type="entry name" value="ARM repeat"/>
    <property type="match status" value="1"/>
</dbReference>
<feature type="domain" description="FAT" evidence="13">
    <location>
        <begin position="1336"/>
        <end position="1925"/>
    </location>
</feature>
<dbReference type="Proteomes" id="UP001445335">
    <property type="component" value="Unassembled WGS sequence"/>
</dbReference>
<evidence type="ECO:0000256" key="6">
    <source>
        <dbReference type="ARBA" id="ARBA00022777"/>
    </source>
</evidence>
<dbReference type="InterPro" id="IPR003152">
    <property type="entry name" value="FATC_dom"/>
</dbReference>
<evidence type="ECO:0000256" key="7">
    <source>
        <dbReference type="ARBA" id="ARBA00022840"/>
    </source>
</evidence>
<dbReference type="EMBL" id="JALJOU010000061">
    <property type="protein sequence ID" value="KAK9826859.1"/>
    <property type="molecule type" value="Genomic_DNA"/>
</dbReference>
<keyword evidence="6 10" id="KW-0418">Kinase</keyword>
<comment type="catalytic activity">
    <reaction evidence="8 10">
        <text>L-threonyl-[protein] + ATP = O-phospho-L-threonyl-[protein] + ADP + H(+)</text>
        <dbReference type="Rhea" id="RHEA:46608"/>
        <dbReference type="Rhea" id="RHEA-COMP:11060"/>
        <dbReference type="Rhea" id="RHEA-COMP:11605"/>
        <dbReference type="ChEBI" id="CHEBI:15378"/>
        <dbReference type="ChEBI" id="CHEBI:30013"/>
        <dbReference type="ChEBI" id="CHEBI:30616"/>
        <dbReference type="ChEBI" id="CHEBI:61977"/>
        <dbReference type="ChEBI" id="CHEBI:456216"/>
        <dbReference type="EC" id="2.7.11.1"/>
    </reaction>
</comment>
<sequence>MANFLPARANQSNGLIKQDQQLARHLHELCKHGALERRREGDHQLRDHVEAEARDLAGEAFTRFMSELYKRIYHLIASPDQNERLGGVLAIDELIDVKLLGEDAAKTAHFAGNLREVFQPSTDPLTMEVAAATLGHLVRSGGALTADIVEFEVRRAIEWLSGNHGEARRYAAALIARELAENAPAVFNVHVRAFIDAIWAGLRDQRLLVRDASVAALRACLVLVEKRETRYRVQWYYRLFEETQRGLTRFPHSLEAIHGSLLALGELLRHTGEFMLARYREVVETVLRFRDSKEKLIRRAVIALVPRLAAFAPERFAATYLRVCSEHLLAVLRNPGERGVGFVALGDTATALAAVGCTRGMEAVLPRVAEQIREAITAPRGRARPHCPEALQCVGVLAAALRGAWRPYAALLIEPMILTGLSPTLVQALQAIVGALPDLLGPVQVQLLDLLSLVLARRPHRDSLSQAQLHALSQALLLGELQQQALTRLALQTLGSFDFGPARLLEFCRDHVVSYLDESDVATRRAASLAAAQVLQRMVAQPGTGRRRVQRAQHVRAVEAVVARLLMAACADTSLSVRRTVLQSMQAASPLDAYLAQADCLRALFVALNDEAVVVRALAVGVVGRLAAFNPAHVLPALRRHLMQLLNDMDHSPDSRQREESALLLGKLIHACPRLVLPYVPPILKALVSKLRASGPALIAGPAPPVGAAAKGAAVQGGGESGVVASVLATTGELARVAGPGLRPHIGEVLPLIIDAIQDASSGNKRVVAVECLGQVVESTGIVVTPYLEYPQLLGVLLRMLNEGAPSVRHEVLKALGIIGALDPHTHKVNQADLQGEGKLEREGVRPQRQPGAAAGAAQGEARTLGTLGLLAGDEFAGDLLPATGLVTSSEEYYPTVAINALMRTLRDPSMSSHHPQVVRSLFYIFQALNLGAVPYLPKVMPVLFAVLRSADDALREFLVQQLTALVALLRAHMRKWLPDTLALAADFWSPSSPQPQLLPHLLKLISELAVSLRDDMRAYLPGLLPRFIALFGDAERGGGYELVRPALGALEALGATLEDHLPLLLPALVRLIHPSVAGTPVDIRRAALHSMRRLLPRMPLAGYAAAVLHPLLRCLDGPLDELRRDAADTICALALALGPDFALFVATIRKIMARHKMSHERFNLLAAKVTLHEPPCMSDAEDWEAGHAWVDDLAPPSEPAAALPPMPDPAGAQRLVVNETALRRAWESSQRSTKEDWAEWMRHFAVELLKESPSPALRATHTLAQVQPAMARDLFPAGFVSCWGELEGSMQEALVRSLEAALASPTIPPDIVTTLLNLAEFMEHDEKSLPLDTRTLGALAEKCHAFAKALHYKELEYHQTPGAAVEALISINNHLRQPEAAIGILTKAQQDLHMELKESWYEKLQRWEEALEAYERKYAASPVSSPAHLEATLGRMRCLAALAEWEQLGRLCRGEWRRVEPHVRRDMAALAAHAAWHLGEWDEMAQYVSAMAAADMPDTSSGAFLSAVLSVRRGDYGVAKACVERARELLGAELAALVGESYERAYGDMVRVQQLTELEESVDYSLALAIAQGDEPAAEARRALTRDMWRGRLRGVQRNVEVWQALLSVRTLVLPMHQDTYTWLKFASLCRKSARPKQSRRTLQQLLGYDPLEVLPGQPGFGGGSGKPDIMFGFVKHLWQCNDRHDALSRLRDLSHEVTAAVPSLADVAAAQAAALPGTALGPAMAQLFATPAGCLTGGYRASLLARVHRRLGVWLWALTGKDLSEDVIQEIKGSLRLATQAAPEWAKAWHDWALFNVTAMDHYAHTDVAAAQRHVAPAVAAFFKSVALGQASGDGARGASLQDILRLLTLWFSHGAAPDVAAALEEGFGHVSIDTWLVVIPQVIARIHTPQKDVRGLIHSLLCRIGRHHPQALMYPLLVACKSQSSFRRSAAMAVVDNVRTHAATLVEQAQLVSTELIRMAILWHEMWHEALEEASRQYFGESNVEAMLATLLPLHEMMARSGPTTLKEIAFVQAYGRELAEAYEWCQKYRASRKEAELHQAWDLYYHVFKRINKQLPSLTVLELQYVAPALVRAQGLELAVPGTYIAGEPVVTIAAFAPQLHVITSKQRPRKLTIHGSDGAEYMFLLKGHEDLRQDERVMQLFGLVNTMLAHDRTTAERDLSIARYAVIPLSPNSGLIGWVPNCDTLHALIREYRDVRKIPLNVEHRLMLGMAPDYDHLTVIQKVEVFEHALESTSGEDVHKVLWLKSRNSEVWLERRTTYTRSCAVMSMVGYLLGLGDRHPSNLMLDRYSGKLLHIDFGDCFEASMHREKFPEKVPFRLTRMMVKAMEVSGIEGNFRHTCENVMRVLRSNKDSVMAMLEAFVHDPLINWRLLNTNEGDPESALAGQADSNGGNGSTLGAGDIGGGGPGGNGGGNGAGDRGGTASSTSMPSPPRREARERELLSAYGQLGDANEVLNERAVAVMKRMSDKLTGRDFLQEGLPGGGESDSVQSQVQRLIMQAESYENLCQSYIGWCPFW</sequence>
<comment type="caution">
    <text evidence="15">The sequence shown here is derived from an EMBL/GenBank/DDBJ whole genome shotgun (WGS) entry which is preliminary data.</text>
</comment>
<dbReference type="GO" id="GO:0016242">
    <property type="term" value="P:negative regulation of macroautophagy"/>
    <property type="evidence" value="ECO:0007669"/>
    <property type="project" value="TreeGrafter"/>
</dbReference>
<evidence type="ECO:0000256" key="4">
    <source>
        <dbReference type="ARBA" id="ARBA00022737"/>
    </source>
</evidence>
<evidence type="ECO:0000256" key="11">
    <source>
        <dbReference type="SAM" id="MobiDB-lite"/>
    </source>
</evidence>
<dbReference type="PROSITE" id="PS51189">
    <property type="entry name" value="FAT"/>
    <property type="match status" value="1"/>
</dbReference>
<gene>
    <name evidence="15" type="ORF">WJX81_000943</name>
</gene>
<dbReference type="GO" id="GO:0005524">
    <property type="term" value="F:ATP binding"/>
    <property type="evidence" value="ECO:0007669"/>
    <property type="project" value="UniProtKB-KW"/>
</dbReference>
<dbReference type="InterPro" id="IPR009076">
    <property type="entry name" value="FRB_dom"/>
</dbReference>
<dbReference type="SMART" id="SM00146">
    <property type="entry name" value="PI3Kc"/>
    <property type="match status" value="1"/>
</dbReference>
<dbReference type="PANTHER" id="PTHR11139:SF9">
    <property type="entry name" value="SERINE_THREONINE-PROTEIN KINASE MTOR"/>
    <property type="match status" value="1"/>
</dbReference>
<evidence type="ECO:0000259" key="13">
    <source>
        <dbReference type="PROSITE" id="PS51189"/>
    </source>
</evidence>
<keyword evidence="5 10" id="KW-0547">Nucleotide-binding</keyword>
<dbReference type="GO" id="GO:0031931">
    <property type="term" value="C:TORC1 complex"/>
    <property type="evidence" value="ECO:0007669"/>
    <property type="project" value="TreeGrafter"/>
</dbReference>
<dbReference type="InterPro" id="IPR036738">
    <property type="entry name" value="FRB_sf"/>
</dbReference>
<keyword evidence="7 10" id="KW-0067">ATP-binding</keyword>
<dbReference type="InterPro" id="IPR011009">
    <property type="entry name" value="Kinase-like_dom_sf"/>
</dbReference>
<dbReference type="SMART" id="SM01345">
    <property type="entry name" value="Rapamycin_bind"/>
    <property type="match status" value="1"/>
</dbReference>
<dbReference type="SMART" id="SM01343">
    <property type="entry name" value="FATC"/>
    <property type="match status" value="1"/>
</dbReference>
<name>A0AAW1QZC3_9CHLO</name>
<accession>A0AAW1QZC3</accession>
<dbReference type="InterPro" id="IPR050517">
    <property type="entry name" value="DDR_Repair_Kinase"/>
</dbReference>
<dbReference type="FunFam" id="1.20.120.150:FF:000001">
    <property type="entry name" value="Serine/threonine-protein kinase TOR"/>
    <property type="match status" value="1"/>
</dbReference>
<dbReference type="GO" id="GO:0031929">
    <property type="term" value="P:TOR signaling"/>
    <property type="evidence" value="ECO:0007669"/>
    <property type="project" value="TreeGrafter"/>
</dbReference>
<dbReference type="InterPro" id="IPR000403">
    <property type="entry name" value="PI3/4_kinase_cat_dom"/>
</dbReference>
<evidence type="ECO:0000256" key="2">
    <source>
        <dbReference type="ARBA" id="ARBA00022527"/>
    </source>
</evidence>
<dbReference type="Pfam" id="PF02259">
    <property type="entry name" value="FAT"/>
    <property type="match status" value="1"/>
</dbReference>
<dbReference type="Gene3D" id="1.25.10.10">
    <property type="entry name" value="Leucine-rich Repeat Variant"/>
    <property type="match status" value="3"/>
</dbReference>
<dbReference type="Gene3D" id="1.20.120.150">
    <property type="entry name" value="FKBP12-rapamycin binding domain"/>
    <property type="match status" value="1"/>
</dbReference>
<dbReference type="InterPro" id="IPR036940">
    <property type="entry name" value="PI3/4_kinase_cat_sf"/>
</dbReference>
<organism evidence="15 16">
    <name type="scientific">Elliptochloris bilobata</name>
    <dbReference type="NCBI Taxonomy" id="381761"/>
    <lineage>
        <taxon>Eukaryota</taxon>
        <taxon>Viridiplantae</taxon>
        <taxon>Chlorophyta</taxon>
        <taxon>core chlorophytes</taxon>
        <taxon>Trebouxiophyceae</taxon>
        <taxon>Trebouxiophyceae incertae sedis</taxon>
        <taxon>Elliptochloris clade</taxon>
        <taxon>Elliptochloris</taxon>
    </lineage>
</organism>
<feature type="region of interest" description="Disordered" evidence="11">
    <location>
        <begin position="2382"/>
        <end position="2441"/>
    </location>
</feature>
<dbReference type="Gene3D" id="3.30.1010.10">
    <property type="entry name" value="Phosphatidylinositol 3-kinase Catalytic Subunit, Chain A, domain 4"/>
    <property type="match status" value="1"/>
</dbReference>
<evidence type="ECO:0000256" key="5">
    <source>
        <dbReference type="ARBA" id="ARBA00022741"/>
    </source>
</evidence>
<evidence type="ECO:0000256" key="9">
    <source>
        <dbReference type="ARBA" id="ARBA00048679"/>
    </source>
</evidence>
<dbReference type="InterPro" id="IPR014009">
    <property type="entry name" value="PIK_FAT"/>
</dbReference>
<dbReference type="InterPro" id="IPR024585">
    <property type="entry name" value="mTOR_dom"/>
</dbReference>
<dbReference type="SMART" id="SM01346">
    <property type="entry name" value="DUF3385"/>
    <property type="match status" value="1"/>
</dbReference>
<dbReference type="FunFam" id="1.10.1070.11:FF:000029">
    <property type="entry name" value="Serine/threonine-protein kinase TOR"/>
    <property type="match status" value="1"/>
</dbReference>
<dbReference type="SUPFAM" id="SSF56112">
    <property type="entry name" value="Protein kinase-like (PK-like)"/>
    <property type="match status" value="1"/>
</dbReference>
<dbReference type="Pfam" id="PF11865">
    <property type="entry name" value="mTOR_dom"/>
    <property type="match status" value="1"/>
</dbReference>
<dbReference type="Pfam" id="PF23593">
    <property type="entry name" value="HEAT_ATR"/>
    <property type="match status" value="1"/>
</dbReference>
<dbReference type="GO" id="GO:0004674">
    <property type="term" value="F:protein serine/threonine kinase activity"/>
    <property type="evidence" value="ECO:0007669"/>
    <property type="project" value="UniProtKB-KW"/>
</dbReference>
<dbReference type="InterPro" id="IPR003151">
    <property type="entry name" value="PIK-rel_kinase_FAT"/>
</dbReference>
<dbReference type="InterPro" id="IPR057564">
    <property type="entry name" value="HEAT_ATR"/>
</dbReference>
<dbReference type="GO" id="GO:0005737">
    <property type="term" value="C:cytoplasm"/>
    <property type="evidence" value="ECO:0007669"/>
    <property type="project" value="TreeGrafter"/>
</dbReference>
<proteinExistence type="inferred from homology"/>
<dbReference type="Pfam" id="PF02260">
    <property type="entry name" value="FATC"/>
    <property type="match status" value="1"/>
</dbReference>
<evidence type="ECO:0000256" key="10">
    <source>
        <dbReference type="RuleBase" id="RU364109"/>
    </source>
</evidence>
<dbReference type="GO" id="GO:0031932">
    <property type="term" value="C:TORC2 complex"/>
    <property type="evidence" value="ECO:0007669"/>
    <property type="project" value="TreeGrafter"/>
</dbReference>
<dbReference type="PROSITE" id="PS00915">
    <property type="entry name" value="PI3_4_KINASE_1"/>
    <property type="match status" value="1"/>
</dbReference>
<dbReference type="EC" id="2.7.11.1" evidence="10"/>
<comment type="similarity">
    <text evidence="1 10">Belongs to the PI3/PI4-kinase family.</text>
</comment>
<reference evidence="15 16" key="1">
    <citation type="journal article" date="2024" name="Nat. Commun.">
        <title>Phylogenomics reveals the evolutionary origins of lichenization in chlorophyte algae.</title>
        <authorList>
            <person name="Puginier C."/>
            <person name="Libourel C."/>
            <person name="Otte J."/>
            <person name="Skaloud P."/>
            <person name="Haon M."/>
            <person name="Grisel S."/>
            <person name="Petersen M."/>
            <person name="Berrin J.G."/>
            <person name="Delaux P.M."/>
            <person name="Dal Grande F."/>
            <person name="Keller J."/>
        </authorList>
    </citation>
    <scope>NUCLEOTIDE SEQUENCE [LARGE SCALE GENOMIC DNA]</scope>
    <source>
        <strain evidence="15 16">SAG 245.80</strain>
    </source>
</reference>
<dbReference type="InterPro" id="IPR026683">
    <property type="entry name" value="TOR_cat"/>
</dbReference>
<dbReference type="InterPro" id="IPR018936">
    <property type="entry name" value="PI3/4_kinase_CS"/>
</dbReference>
<evidence type="ECO:0000259" key="12">
    <source>
        <dbReference type="PROSITE" id="PS50290"/>
    </source>
</evidence>
<protein>
    <recommendedName>
        <fullName evidence="10">Serine/threonine-protein kinase TOR</fullName>
        <ecNumber evidence="10">2.7.11.1</ecNumber>
    </recommendedName>
</protein>
<dbReference type="SUPFAM" id="SSF47212">
    <property type="entry name" value="FKBP12-rapamycin-binding domain of FKBP-rapamycin-associated protein (FRAP)"/>
    <property type="match status" value="1"/>
</dbReference>
<comment type="catalytic activity">
    <reaction evidence="9">
        <text>L-seryl-[protein] + ATP = O-phospho-L-seryl-[protein] + ADP + H(+)</text>
        <dbReference type="Rhea" id="RHEA:17989"/>
        <dbReference type="Rhea" id="RHEA-COMP:9863"/>
        <dbReference type="Rhea" id="RHEA-COMP:11604"/>
        <dbReference type="ChEBI" id="CHEBI:15378"/>
        <dbReference type="ChEBI" id="CHEBI:29999"/>
        <dbReference type="ChEBI" id="CHEBI:30616"/>
        <dbReference type="ChEBI" id="CHEBI:83421"/>
        <dbReference type="ChEBI" id="CHEBI:456216"/>
        <dbReference type="EC" id="2.7.11.1"/>
    </reaction>
</comment>
<dbReference type="InterPro" id="IPR016024">
    <property type="entry name" value="ARM-type_fold"/>
</dbReference>
<feature type="domain" description="FATC" evidence="14">
    <location>
        <begin position="2489"/>
        <end position="2521"/>
    </location>
</feature>
<dbReference type="GO" id="GO:0005634">
    <property type="term" value="C:nucleus"/>
    <property type="evidence" value="ECO:0007669"/>
    <property type="project" value="TreeGrafter"/>
</dbReference>
<keyword evidence="3 10" id="KW-0808">Transferase</keyword>
<keyword evidence="4" id="KW-0677">Repeat</keyword>
<evidence type="ECO:0000256" key="3">
    <source>
        <dbReference type="ARBA" id="ARBA00022679"/>
    </source>
</evidence>
<evidence type="ECO:0000313" key="15">
    <source>
        <dbReference type="EMBL" id="KAK9826859.1"/>
    </source>
</evidence>
<keyword evidence="16" id="KW-1185">Reference proteome</keyword>
<feature type="compositionally biased region" description="Gly residues" evidence="11">
    <location>
        <begin position="2395"/>
        <end position="2424"/>
    </location>
</feature>
<evidence type="ECO:0000256" key="8">
    <source>
        <dbReference type="ARBA" id="ARBA00047899"/>
    </source>
</evidence>
<evidence type="ECO:0000313" key="16">
    <source>
        <dbReference type="Proteomes" id="UP001445335"/>
    </source>
</evidence>
<evidence type="ECO:0000259" key="14">
    <source>
        <dbReference type="PROSITE" id="PS51190"/>
    </source>
</evidence>
<dbReference type="InterPro" id="IPR011989">
    <property type="entry name" value="ARM-like"/>
</dbReference>
<dbReference type="Pfam" id="PF08771">
    <property type="entry name" value="FRB_dom"/>
    <property type="match status" value="1"/>
</dbReference>
<dbReference type="CDD" id="cd05169">
    <property type="entry name" value="PIKKc_TOR"/>
    <property type="match status" value="1"/>
</dbReference>
<dbReference type="Gene3D" id="1.10.1070.11">
    <property type="entry name" value="Phosphatidylinositol 3-/4-kinase, catalytic domain"/>
    <property type="match status" value="1"/>
</dbReference>
<dbReference type="PANTHER" id="PTHR11139">
    <property type="entry name" value="ATAXIA TELANGIECTASIA MUTATED ATM -RELATED"/>
    <property type="match status" value="1"/>
</dbReference>
<evidence type="ECO:0000256" key="1">
    <source>
        <dbReference type="ARBA" id="ARBA00011031"/>
    </source>
</evidence>
<keyword evidence="2 10" id="KW-0723">Serine/threonine-protein kinase</keyword>
<dbReference type="PROSITE" id="PS00916">
    <property type="entry name" value="PI3_4_KINASE_2"/>
    <property type="match status" value="1"/>
</dbReference>
<dbReference type="PROSITE" id="PS50290">
    <property type="entry name" value="PI3_4_KINASE_3"/>
    <property type="match status" value="1"/>
</dbReference>
<dbReference type="Pfam" id="PF00454">
    <property type="entry name" value="PI3_PI4_kinase"/>
    <property type="match status" value="1"/>
</dbReference>